<evidence type="ECO:0000313" key="1">
    <source>
        <dbReference type="EMBL" id="MDB7085940.1"/>
    </source>
</evidence>
<reference evidence="1" key="1">
    <citation type="submission" date="2023-01" db="EMBL/GenBank/DDBJ databases">
        <title>Human gut microbiome strain richness.</title>
        <authorList>
            <person name="Chen-Liaw A."/>
        </authorList>
    </citation>
    <scope>NUCLEOTIDE SEQUENCE</scope>
    <source>
        <strain evidence="1">1001217st2_G6_1001217B_191108</strain>
    </source>
</reference>
<dbReference type="SFLD" id="SFLDG01140">
    <property type="entry name" value="C2.B:_Phosphomannomutase_and_P"/>
    <property type="match status" value="1"/>
</dbReference>
<dbReference type="AlphaFoldDB" id="A0AB35ISZ0"/>
<dbReference type="Gene3D" id="3.40.50.1000">
    <property type="entry name" value="HAD superfamily/HAD-like"/>
    <property type="match status" value="1"/>
</dbReference>
<gene>
    <name evidence="1" type="ORF">PM738_19360</name>
</gene>
<dbReference type="EMBL" id="JAQLKE010000064">
    <property type="protein sequence ID" value="MDB7085940.1"/>
    <property type="molecule type" value="Genomic_DNA"/>
</dbReference>
<dbReference type="GO" id="GO:0005829">
    <property type="term" value="C:cytosol"/>
    <property type="evidence" value="ECO:0007669"/>
    <property type="project" value="TreeGrafter"/>
</dbReference>
<dbReference type="GO" id="GO:0016791">
    <property type="term" value="F:phosphatase activity"/>
    <property type="evidence" value="ECO:0007669"/>
    <property type="project" value="TreeGrafter"/>
</dbReference>
<dbReference type="NCBIfam" id="TIGR01484">
    <property type="entry name" value="HAD-SF-IIB"/>
    <property type="match status" value="1"/>
</dbReference>
<dbReference type="InterPro" id="IPR023214">
    <property type="entry name" value="HAD_sf"/>
</dbReference>
<dbReference type="PROSITE" id="PS01228">
    <property type="entry name" value="COF_1"/>
    <property type="match status" value="1"/>
</dbReference>
<dbReference type="SFLD" id="SFLDS00003">
    <property type="entry name" value="Haloacid_Dehalogenase"/>
    <property type="match status" value="1"/>
</dbReference>
<dbReference type="Pfam" id="PF08282">
    <property type="entry name" value="Hydrolase_3"/>
    <property type="match status" value="1"/>
</dbReference>
<protein>
    <submittedName>
        <fullName evidence="1">HAD family hydrolase</fullName>
    </submittedName>
</protein>
<keyword evidence="1" id="KW-0378">Hydrolase</keyword>
<name>A0AB35ISZ0_9FIRM</name>
<dbReference type="Proteomes" id="UP001211987">
    <property type="component" value="Unassembled WGS sequence"/>
</dbReference>
<dbReference type="PANTHER" id="PTHR10000">
    <property type="entry name" value="PHOSPHOSERINE PHOSPHATASE"/>
    <property type="match status" value="1"/>
</dbReference>
<dbReference type="GO" id="GO:0000287">
    <property type="term" value="F:magnesium ion binding"/>
    <property type="evidence" value="ECO:0007669"/>
    <property type="project" value="TreeGrafter"/>
</dbReference>
<accession>A0AB35ISZ0</accession>
<sequence>MEKLIVFLDIDGTIVSHHKMVSKKVQYAIQKARSNGHYVILCTGRNKVGIQEYISIGFDGYICNSGAYINICQTVIFDTFFKRNDIKKIICVLHKYHIDYHLESVDITFQSLSMNNRFLKRRENISSLTDNMRNNFNKQYHICLLDQYHYEPIQKITFMAKESKDIEQMQKVLSHQFNIILHDIKLDDRIHGEITMTGIHKGFAVLKVMKYLCLPIENTIGFGDSMNDLEMIKTCFIGVAMKNGSLKLQNHADSICESVDEDGVYFEFLRRGII</sequence>
<dbReference type="InterPro" id="IPR006379">
    <property type="entry name" value="HAD-SF_hydro_IIB"/>
</dbReference>
<dbReference type="RefSeq" id="WP_272019378.1">
    <property type="nucleotide sequence ID" value="NZ_JAQLKE010000064.1"/>
</dbReference>
<evidence type="ECO:0000313" key="2">
    <source>
        <dbReference type="Proteomes" id="UP001211987"/>
    </source>
</evidence>
<dbReference type="Gene3D" id="3.30.1240.10">
    <property type="match status" value="1"/>
</dbReference>
<dbReference type="SUPFAM" id="SSF56784">
    <property type="entry name" value="HAD-like"/>
    <property type="match status" value="1"/>
</dbReference>
<dbReference type="NCBIfam" id="TIGR00099">
    <property type="entry name" value="Cof-subfamily"/>
    <property type="match status" value="1"/>
</dbReference>
<dbReference type="PANTHER" id="PTHR10000:SF25">
    <property type="entry name" value="PHOSPHATASE YKRA-RELATED"/>
    <property type="match status" value="1"/>
</dbReference>
<comment type="caution">
    <text evidence="1">The sequence shown here is derived from an EMBL/GenBank/DDBJ whole genome shotgun (WGS) entry which is preliminary data.</text>
</comment>
<dbReference type="InterPro" id="IPR000150">
    <property type="entry name" value="Cof"/>
</dbReference>
<organism evidence="1 2">
    <name type="scientific">Thomasclavelia ramosa</name>
    <dbReference type="NCBI Taxonomy" id="1547"/>
    <lineage>
        <taxon>Bacteria</taxon>
        <taxon>Bacillati</taxon>
        <taxon>Bacillota</taxon>
        <taxon>Erysipelotrichia</taxon>
        <taxon>Erysipelotrichales</taxon>
        <taxon>Coprobacillaceae</taxon>
        <taxon>Thomasclavelia</taxon>
    </lineage>
</organism>
<proteinExistence type="predicted"/>
<dbReference type="InterPro" id="IPR036412">
    <property type="entry name" value="HAD-like_sf"/>
</dbReference>